<name>A0A6M4A4P5_9BURK</name>
<dbReference type="GO" id="GO:0000976">
    <property type="term" value="F:transcription cis-regulatory region binding"/>
    <property type="evidence" value="ECO:0007669"/>
    <property type="project" value="TreeGrafter"/>
</dbReference>
<organism evidence="5 6">
    <name type="scientific">Undibacterium piscinae</name>
    <dbReference type="NCBI Taxonomy" id="2495591"/>
    <lineage>
        <taxon>Bacteria</taxon>
        <taxon>Pseudomonadati</taxon>
        <taxon>Pseudomonadota</taxon>
        <taxon>Betaproteobacteria</taxon>
        <taxon>Burkholderiales</taxon>
        <taxon>Oxalobacteraceae</taxon>
        <taxon>Undibacterium</taxon>
    </lineage>
</organism>
<dbReference type="AlphaFoldDB" id="A0A6M4A4P5"/>
<dbReference type="KEGG" id="upi:EJG51_011280"/>
<reference evidence="5 6" key="1">
    <citation type="journal article" date="2019" name="Int. J. Syst. Evol. Microbiol.">
        <title>Undibacterium piscinae sp. nov., isolated from Korean shiner intestine.</title>
        <authorList>
            <person name="Lee S.Y."/>
            <person name="Kang W."/>
            <person name="Kim P.S."/>
            <person name="Kim H.S."/>
            <person name="Sung H."/>
            <person name="Shin N.R."/>
            <person name="Whon T.W."/>
            <person name="Yun J.H."/>
            <person name="Lee J.Y."/>
            <person name="Lee J.Y."/>
            <person name="Jung M.J."/>
            <person name="Jeong Y.S."/>
            <person name="Tak E.J."/>
            <person name="Han J.E."/>
            <person name="Hyun D.W."/>
            <person name="Kang M.S."/>
            <person name="Lee K.E."/>
            <person name="Lee B.H."/>
            <person name="Bae J.W."/>
        </authorList>
    </citation>
    <scope>NUCLEOTIDE SEQUENCE [LARGE SCALE GENOMIC DNA]</scope>
    <source>
        <strain evidence="5 6">S11R28</strain>
    </source>
</reference>
<dbReference type="GO" id="GO:0005829">
    <property type="term" value="C:cytosol"/>
    <property type="evidence" value="ECO:0007669"/>
    <property type="project" value="TreeGrafter"/>
</dbReference>
<dbReference type="InterPro" id="IPR032687">
    <property type="entry name" value="AraC-type_N"/>
</dbReference>
<dbReference type="GO" id="GO:0003700">
    <property type="term" value="F:DNA-binding transcription factor activity"/>
    <property type="evidence" value="ECO:0007669"/>
    <property type="project" value="InterPro"/>
</dbReference>
<dbReference type="Pfam" id="PF12833">
    <property type="entry name" value="HTH_18"/>
    <property type="match status" value="1"/>
</dbReference>
<dbReference type="SUPFAM" id="SSF46689">
    <property type="entry name" value="Homeodomain-like"/>
    <property type="match status" value="1"/>
</dbReference>
<protein>
    <submittedName>
        <fullName evidence="5">AraC family transcriptional regulator</fullName>
    </submittedName>
</protein>
<proteinExistence type="predicted"/>
<sequence>MYPASGLRQTAVCAIARERGVDADAVLADAGLRWAELASDPRELDLATFERLILATQRRLNCPWLGLELGAHGQVSVHGAVGHAAISSGSLRQLLQTIGHYGQLRADTFAFNYLERSDTDAGATLRVSERLELGAVRQFMFEAVFATLMRVLETAVGNVFAGIRVDLPFEQPAWAAQYQRFGIGQIRFGGKQLAFHVTPSLLDLPCLTADSNSYELARRECDRALDYAAQAPLSQRIKELLHSQEGASGGLPELAMMAQQLHVSPRTLMRKLKLEGSSYQALLDANRKEQAIWHLQHSNESVELIAEKLGYQDTSNFSRTFRRCGAAPASFAIGCPIDANNVNRRRRFQMPAKAEGGAASRLQTPSSTNDGNLIATDVAPASLPGAFLQFAARLPVGCRRRRSHVNRLIPDTAKAEGRPHHGSRPCDTVPALLASPPMARWWRQNSSPGKGLAAGIPRPAYRALTNR</sequence>
<feature type="domain" description="HTH araC/xylS-type" evidence="4">
    <location>
        <begin position="235"/>
        <end position="323"/>
    </location>
</feature>
<dbReference type="EMBL" id="CP051152">
    <property type="protein sequence ID" value="QJQ06342.1"/>
    <property type="molecule type" value="Genomic_DNA"/>
</dbReference>
<dbReference type="InterPro" id="IPR009057">
    <property type="entry name" value="Homeodomain-like_sf"/>
</dbReference>
<evidence type="ECO:0000259" key="4">
    <source>
        <dbReference type="PROSITE" id="PS01124"/>
    </source>
</evidence>
<dbReference type="SMART" id="SM00342">
    <property type="entry name" value="HTH_ARAC"/>
    <property type="match status" value="1"/>
</dbReference>
<keyword evidence="6" id="KW-1185">Reference proteome</keyword>
<dbReference type="InterPro" id="IPR018060">
    <property type="entry name" value="HTH_AraC"/>
</dbReference>
<keyword evidence="3" id="KW-0804">Transcription</keyword>
<evidence type="ECO:0000313" key="6">
    <source>
        <dbReference type="Proteomes" id="UP000274350"/>
    </source>
</evidence>
<dbReference type="PANTHER" id="PTHR47894:SF1">
    <property type="entry name" value="HTH-TYPE TRANSCRIPTIONAL REGULATOR VQSM"/>
    <property type="match status" value="1"/>
</dbReference>
<accession>A0A6M4A4P5</accession>
<evidence type="ECO:0000256" key="3">
    <source>
        <dbReference type="ARBA" id="ARBA00023163"/>
    </source>
</evidence>
<keyword evidence="1" id="KW-0805">Transcription regulation</keyword>
<gene>
    <name evidence="5" type="ORF">EJG51_011280</name>
</gene>
<keyword evidence="2" id="KW-0238">DNA-binding</keyword>
<dbReference type="Pfam" id="PF12625">
    <property type="entry name" value="Arabinose_bd"/>
    <property type="match status" value="1"/>
</dbReference>
<dbReference type="Proteomes" id="UP000274350">
    <property type="component" value="Chromosome"/>
</dbReference>
<evidence type="ECO:0000313" key="5">
    <source>
        <dbReference type="EMBL" id="QJQ06342.1"/>
    </source>
</evidence>
<evidence type="ECO:0000256" key="2">
    <source>
        <dbReference type="ARBA" id="ARBA00023125"/>
    </source>
</evidence>
<dbReference type="PANTHER" id="PTHR47894">
    <property type="entry name" value="HTH-TYPE TRANSCRIPTIONAL REGULATOR GADX"/>
    <property type="match status" value="1"/>
</dbReference>
<evidence type="ECO:0000256" key="1">
    <source>
        <dbReference type="ARBA" id="ARBA00023015"/>
    </source>
</evidence>
<dbReference type="PROSITE" id="PS01124">
    <property type="entry name" value="HTH_ARAC_FAMILY_2"/>
    <property type="match status" value="1"/>
</dbReference>
<dbReference type="Gene3D" id="1.10.10.60">
    <property type="entry name" value="Homeodomain-like"/>
    <property type="match status" value="1"/>
</dbReference>